<dbReference type="AlphaFoldDB" id="A0A532UYJ1"/>
<dbReference type="InterPro" id="IPR000674">
    <property type="entry name" value="Ald_Oxase/Xan_DH_a/b"/>
</dbReference>
<dbReference type="SMART" id="SM01008">
    <property type="entry name" value="Ald_Xan_dh_C"/>
    <property type="match status" value="1"/>
</dbReference>
<dbReference type="PANTHER" id="PTHR11908">
    <property type="entry name" value="XANTHINE DEHYDROGENASE"/>
    <property type="match status" value="1"/>
</dbReference>
<dbReference type="Pfam" id="PF01315">
    <property type="entry name" value="Ald_Xan_dh_C"/>
    <property type="match status" value="1"/>
</dbReference>
<sequence>MSDYRILNTRAPRVDAFDKVTGKAKYTDDLSMPEMLFGAILHSPQAHARIVKVDTTEAKKLPGVKAVITSEDTEGIAFGVSPARYDEQIFASERVRYVGDEIAAVAAVTPEIARQALDLIKVEFEELPSVLDAHLAMDDEAEQLHERYKNNIVQQVHWDFGDVEAAQKEADVIRTDELTSKMQDAAFLEPQSALATYDQGYLTMYSSTQAPHYIQRTLAMALSLPLHKVRVVKPAVGGGFGPKAACSSMELATCLLAMKTGKPVKITFDREQVFLHSRARHQFFHKMTTGVRKDGTICFLEHEALLDGGAYCSFGIATVYYAGSLLGGPYRLENMKYDGYRVVTNKPACGAQRGHGAVIARACFEIQLDRIAEELNMDPVELRLKNVREAGETTCNELYLSSFGMKEALEAVRDSAAWKNKRDDQPDGKGIGAACGFFVSGAGYPIYYSKTPHCTVVTKLNEVGGGVIVESGAADIGQGSDTMLAMITAEVLGIPLSDVRVMSGDSDLAVDLGAYSSRTTLMTGTAAKEAAESVKAQILEVIADKTGASIDDLDVIDGEVINSKGDLNIEELRHDFRMEHRGFRGIVKSGNLTFNEAARVAFIDKGSIVGTGKYSPPKLGGSFKGAAVGTSPAFGCSAQIAEVDVNLDTGEVTVEKITGAHDCGFAINRTQVEGQMQGSMMMGMGEALMEEIKYDECGRVINANLAEYKIPTSLDMPPLESIIIESHEPNGPFGAKEVGEGGIMPTIPAILNAIYDATGVRINELPVTPERIRTALRKAGKVNK</sequence>
<dbReference type="Pfam" id="PF20256">
    <property type="entry name" value="MoCoBD_2"/>
    <property type="match status" value="1"/>
</dbReference>
<dbReference type="Gene3D" id="3.30.365.10">
    <property type="entry name" value="Aldehyde oxidase/xanthine dehydrogenase, molybdopterin binding domain"/>
    <property type="match status" value="4"/>
</dbReference>
<evidence type="ECO:0000313" key="2">
    <source>
        <dbReference type="EMBL" id="TKJ40034.1"/>
    </source>
</evidence>
<dbReference type="Gene3D" id="3.90.1170.50">
    <property type="entry name" value="Aldehyde oxidase/xanthine dehydrogenase, a/b hammerhead"/>
    <property type="match status" value="1"/>
</dbReference>
<dbReference type="InterPro" id="IPR036856">
    <property type="entry name" value="Ald_Oxase/Xan_DH_a/b_sf"/>
</dbReference>
<dbReference type="PANTHER" id="PTHR11908:SF157">
    <property type="entry name" value="XANTHINE DEHYDROGENASE SUBUNIT D-RELATED"/>
    <property type="match status" value="1"/>
</dbReference>
<evidence type="ECO:0000313" key="3">
    <source>
        <dbReference type="Proteomes" id="UP000319619"/>
    </source>
</evidence>
<dbReference type="GO" id="GO:0005506">
    <property type="term" value="F:iron ion binding"/>
    <property type="evidence" value="ECO:0007669"/>
    <property type="project" value="InterPro"/>
</dbReference>
<dbReference type="SUPFAM" id="SSF54665">
    <property type="entry name" value="CO dehydrogenase molybdoprotein N-domain-like"/>
    <property type="match status" value="1"/>
</dbReference>
<protein>
    <submittedName>
        <fullName evidence="2">4-hydroxybenzoyl-CoA reductase</fullName>
    </submittedName>
</protein>
<organism evidence="2 3">
    <name type="scientific">candidate division LCP-89 bacterium B3_LCP</name>
    <dbReference type="NCBI Taxonomy" id="2012998"/>
    <lineage>
        <taxon>Bacteria</taxon>
        <taxon>Pseudomonadati</taxon>
        <taxon>Bacteria division LCP-89</taxon>
    </lineage>
</organism>
<evidence type="ECO:0000259" key="1">
    <source>
        <dbReference type="SMART" id="SM01008"/>
    </source>
</evidence>
<dbReference type="InterPro" id="IPR016208">
    <property type="entry name" value="Ald_Oxase/xanthine_DH-like"/>
</dbReference>
<dbReference type="InterPro" id="IPR008274">
    <property type="entry name" value="AldOxase/xan_DH_MoCoBD1"/>
</dbReference>
<gene>
    <name evidence="2" type="ORF">CEE37_09870</name>
</gene>
<dbReference type="Pfam" id="PF02738">
    <property type="entry name" value="MoCoBD_1"/>
    <property type="match status" value="1"/>
</dbReference>
<name>A0A532UYJ1_UNCL8</name>
<reference evidence="2 3" key="1">
    <citation type="submission" date="2017-06" db="EMBL/GenBank/DDBJ databases">
        <title>Novel microbial phyla capable of carbon fixation and sulfur reduction in deep-sea sediments.</title>
        <authorList>
            <person name="Huang J."/>
            <person name="Baker B."/>
            <person name="Wang Y."/>
        </authorList>
    </citation>
    <scope>NUCLEOTIDE SEQUENCE [LARGE SCALE GENOMIC DNA]</scope>
    <source>
        <strain evidence="2">B3_LCP</strain>
    </source>
</reference>
<comment type="caution">
    <text evidence="2">The sequence shown here is derived from an EMBL/GenBank/DDBJ whole genome shotgun (WGS) entry which is preliminary data.</text>
</comment>
<dbReference type="InterPro" id="IPR037165">
    <property type="entry name" value="AldOxase/xan_DH_Mopterin-bd_sf"/>
</dbReference>
<dbReference type="EMBL" id="NJBN01000006">
    <property type="protein sequence ID" value="TKJ40034.1"/>
    <property type="molecule type" value="Genomic_DNA"/>
</dbReference>
<proteinExistence type="predicted"/>
<dbReference type="SUPFAM" id="SSF56003">
    <property type="entry name" value="Molybdenum cofactor-binding domain"/>
    <property type="match status" value="1"/>
</dbReference>
<dbReference type="GO" id="GO:0016491">
    <property type="term" value="F:oxidoreductase activity"/>
    <property type="evidence" value="ECO:0007669"/>
    <property type="project" value="InterPro"/>
</dbReference>
<feature type="domain" description="Aldehyde oxidase/xanthine dehydrogenase a/b hammerhead" evidence="1">
    <location>
        <begin position="21"/>
        <end position="128"/>
    </location>
</feature>
<accession>A0A532UYJ1</accession>
<dbReference type="InterPro" id="IPR046867">
    <property type="entry name" value="AldOxase/xan_DH_MoCoBD2"/>
</dbReference>
<dbReference type="Proteomes" id="UP000319619">
    <property type="component" value="Unassembled WGS sequence"/>
</dbReference>